<dbReference type="EMBL" id="QJRX01000014">
    <property type="protein sequence ID" value="PYC19549.1"/>
    <property type="molecule type" value="Genomic_DNA"/>
</dbReference>
<accession>A0A2V4KI02</accession>
<evidence type="ECO:0000313" key="2">
    <source>
        <dbReference type="EMBL" id="PYC19549.1"/>
    </source>
</evidence>
<evidence type="ECO:0000313" key="3">
    <source>
        <dbReference type="Proteomes" id="UP000248146"/>
    </source>
</evidence>
<organism evidence="2 3">
    <name type="scientific">Aquipseudomonas alcaligenes</name>
    <name type="common">Pseudomonas alcaligenes</name>
    <dbReference type="NCBI Taxonomy" id="43263"/>
    <lineage>
        <taxon>Bacteria</taxon>
        <taxon>Pseudomonadati</taxon>
        <taxon>Pseudomonadota</taxon>
        <taxon>Gammaproteobacteria</taxon>
        <taxon>Pseudomonadales</taxon>
        <taxon>Pseudomonadaceae</taxon>
        <taxon>Aquipseudomonas</taxon>
    </lineage>
</organism>
<gene>
    <name evidence="2" type="ORF">DMO17_19425</name>
</gene>
<protein>
    <submittedName>
        <fullName evidence="2">Uncharacterized protein</fullName>
    </submittedName>
</protein>
<dbReference type="InterPro" id="IPR055762">
    <property type="entry name" value="DUF7338"/>
</dbReference>
<reference evidence="2 3" key="1">
    <citation type="submission" date="2018-06" db="EMBL/GenBank/DDBJ databases">
        <title>Pseudomonas diversity within urban Lake Michigan freshwaters.</title>
        <authorList>
            <person name="Batrich M."/>
            <person name="Hatzopoulos T."/>
            <person name="Putonti C."/>
        </authorList>
    </citation>
    <scope>NUCLEOTIDE SEQUENCE [LARGE SCALE GENOMIC DNA]</scope>
    <source>
        <strain evidence="2 3">MB-090714</strain>
    </source>
</reference>
<keyword evidence="1" id="KW-1133">Transmembrane helix</keyword>
<evidence type="ECO:0000256" key="1">
    <source>
        <dbReference type="SAM" id="Phobius"/>
    </source>
</evidence>
<keyword evidence="1" id="KW-0812">Transmembrane</keyword>
<dbReference type="OrthoDB" id="6897101at2"/>
<keyword evidence="1" id="KW-0472">Membrane</keyword>
<name>A0A2V4KI02_AQUAC</name>
<dbReference type="AlphaFoldDB" id="A0A2V4KI02"/>
<dbReference type="Proteomes" id="UP000248146">
    <property type="component" value="Unassembled WGS sequence"/>
</dbReference>
<comment type="caution">
    <text evidence="2">The sequence shown here is derived from an EMBL/GenBank/DDBJ whole genome shotgun (WGS) entry which is preliminary data.</text>
</comment>
<dbReference type="Pfam" id="PF24027">
    <property type="entry name" value="DUF7338"/>
    <property type="match status" value="1"/>
</dbReference>
<feature type="transmembrane region" description="Helical" evidence="1">
    <location>
        <begin position="20"/>
        <end position="48"/>
    </location>
</feature>
<sequence length="224" mass="25224">MLEKLKRGTAWCLEILLALVQWAVLLVVRVALIVVGLLVDAVAILFAVPGLSLSDGRPIWNVPAWAWLFGNDFDGLDGDKRRWWADNCDDLVLFGLLPLLRRIGFTVDWLAVDSWLARWWWAAVRNPVNNLRLVPGFNCPVSECEIRYLGDYAVEDKPGQGGWQFVSARRRGGVSRWYGFYLALPYGPARAFVVRLGYKIKPAHQDTAEPGKGMTFKINPAKAI</sequence>
<dbReference type="RefSeq" id="WP_110684131.1">
    <property type="nucleotide sequence ID" value="NZ_QJRX01000014.1"/>
</dbReference>
<proteinExistence type="predicted"/>